<comment type="caution">
    <text evidence="6">Lacks conserved residue(s) required for the propagation of feature annotation.</text>
</comment>
<evidence type="ECO:0000259" key="7">
    <source>
        <dbReference type="Pfam" id="PF04547"/>
    </source>
</evidence>
<dbReference type="PANTHER" id="PTHR12308:SF51">
    <property type="entry name" value="ANOCTAMIN-8"/>
    <property type="match status" value="1"/>
</dbReference>
<accession>A0A7R9LF53</accession>
<feature type="transmembrane region" description="Helical" evidence="6">
    <location>
        <begin position="219"/>
        <end position="239"/>
    </location>
</feature>
<evidence type="ECO:0000256" key="4">
    <source>
        <dbReference type="ARBA" id="ARBA00022989"/>
    </source>
</evidence>
<feature type="transmembrane region" description="Helical" evidence="6">
    <location>
        <begin position="182"/>
        <end position="207"/>
    </location>
</feature>
<comment type="subcellular location">
    <subcellularLocation>
        <location evidence="1 6">Membrane</location>
        <topology evidence="1 6">Multi-pass membrane protein</topology>
    </subcellularLocation>
</comment>
<evidence type="ECO:0000256" key="1">
    <source>
        <dbReference type="ARBA" id="ARBA00004141"/>
    </source>
</evidence>
<dbReference type="AlphaFoldDB" id="A0A7R9LF53"/>
<keyword evidence="4 6" id="KW-1133">Transmembrane helix</keyword>
<feature type="transmembrane region" description="Helical" evidence="6">
    <location>
        <begin position="285"/>
        <end position="310"/>
    </location>
</feature>
<dbReference type="GO" id="GO:0005254">
    <property type="term" value="F:chloride channel activity"/>
    <property type="evidence" value="ECO:0007669"/>
    <property type="project" value="TreeGrafter"/>
</dbReference>
<dbReference type="PANTHER" id="PTHR12308">
    <property type="entry name" value="ANOCTAMIN"/>
    <property type="match status" value="1"/>
</dbReference>
<protein>
    <recommendedName>
        <fullName evidence="6">Anoctamin</fullName>
    </recommendedName>
</protein>
<dbReference type="GO" id="GO:0005886">
    <property type="term" value="C:plasma membrane"/>
    <property type="evidence" value="ECO:0007669"/>
    <property type="project" value="TreeGrafter"/>
</dbReference>
<feature type="transmembrane region" description="Helical" evidence="6">
    <location>
        <begin position="463"/>
        <end position="483"/>
    </location>
</feature>
<proteinExistence type="inferred from homology"/>
<gene>
    <name evidence="8" type="ORF">ONB1V03_LOCUS1856</name>
</gene>
<dbReference type="Proteomes" id="UP000728032">
    <property type="component" value="Unassembled WGS sequence"/>
</dbReference>
<evidence type="ECO:0000313" key="9">
    <source>
        <dbReference type="Proteomes" id="UP000728032"/>
    </source>
</evidence>
<keyword evidence="9" id="KW-1185">Reference proteome</keyword>
<feature type="transmembrane region" description="Helical" evidence="6">
    <location>
        <begin position="344"/>
        <end position="363"/>
    </location>
</feature>
<dbReference type="InterPro" id="IPR049452">
    <property type="entry name" value="Anoctamin_TM"/>
</dbReference>
<dbReference type="EMBL" id="OC915199">
    <property type="protein sequence ID" value="CAD7639222.1"/>
    <property type="molecule type" value="Genomic_DNA"/>
</dbReference>
<reference evidence="8" key="1">
    <citation type="submission" date="2020-11" db="EMBL/GenBank/DDBJ databases">
        <authorList>
            <person name="Tran Van P."/>
        </authorList>
    </citation>
    <scope>NUCLEOTIDE SEQUENCE</scope>
</reference>
<comment type="similarity">
    <text evidence="2 6">Belongs to the anoctamin family.</text>
</comment>
<evidence type="ECO:0000313" key="8">
    <source>
        <dbReference type="EMBL" id="CAD7639222.1"/>
    </source>
</evidence>
<evidence type="ECO:0000256" key="3">
    <source>
        <dbReference type="ARBA" id="ARBA00022692"/>
    </source>
</evidence>
<evidence type="ECO:0000256" key="6">
    <source>
        <dbReference type="RuleBase" id="RU280814"/>
    </source>
</evidence>
<dbReference type="Pfam" id="PF04547">
    <property type="entry name" value="Anoctamin"/>
    <property type="match status" value="2"/>
</dbReference>
<dbReference type="OrthoDB" id="296386at2759"/>
<feature type="domain" description="Anoctamin transmembrane" evidence="7">
    <location>
        <begin position="312"/>
        <end position="481"/>
    </location>
</feature>
<evidence type="ECO:0000256" key="5">
    <source>
        <dbReference type="ARBA" id="ARBA00023136"/>
    </source>
</evidence>
<name>A0A7R9LF53_9ACAR</name>
<feature type="transmembrane region" description="Helical" evidence="6">
    <location>
        <begin position="405"/>
        <end position="428"/>
    </location>
</feature>
<feature type="transmembrane region" description="Helical" evidence="6">
    <location>
        <begin position="316"/>
        <end position="332"/>
    </location>
</feature>
<evidence type="ECO:0000256" key="2">
    <source>
        <dbReference type="ARBA" id="ARBA00009671"/>
    </source>
</evidence>
<feature type="domain" description="Anoctamin transmembrane" evidence="7">
    <location>
        <begin position="174"/>
        <end position="311"/>
    </location>
</feature>
<keyword evidence="3 6" id="KW-0812">Transmembrane</keyword>
<organism evidence="8">
    <name type="scientific">Oppiella nova</name>
    <dbReference type="NCBI Taxonomy" id="334625"/>
    <lineage>
        <taxon>Eukaryota</taxon>
        <taxon>Metazoa</taxon>
        <taxon>Ecdysozoa</taxon>
        <taxon>Arthropoda</taxon>
        <taxon>Chelicerata</taxon>
        <taxon>Arachnida</taxon>
        <taxon>Acari</taxon>
        <taxon>Acariformes</taxon>
        <taxon>Sarcoptiformes</taxon>
        <taxon>Oribatida</taxon>
        <taxon>Brachypylina</taxon>
        <taxon>Oppioidea</taxon>
        <taxon>Oppiidae</taxon>
        <taxon>Oppiella</taxon>
    </lineage>
</organism>
<keyword evidence="5 6" id="KW-0472">Membrane</keyword>
<dbReference type="InterPro" id="IPR007632">
    <property type="entry name" value="Anoctamin"/>
</dbReference>
<dbReference type="EMBL" id="CAJPVJ010000374">
    <property type="protein sequence ID" value="CAG2162258.1"/>
    <property type="molecule type" value="Genomic_DNA"/>
</dbReference>
<sequence>MPFPQNTVALSEQDLKYDVILIITPKGYHIIDSLVQILAEKLPALKVEVKPHSHYKEQAFYITATDECLIAGAKQLGYELRHQTADRPLTTLERQTLIMHFLNTLRYNASDSEPLIILNEWKQMKFKDNDPIIAKLIARNLVKQILPLHNEHDLCELRVHWVSAFFSVQPLETICRYFGHKIAIYFAFLGFYTFALIFPSILGIFITFYANNNSPFREIYALAFTVLNIIWSTIFLQKWRHTNDQLIRKWNPTINKFETSEPVVRPLYREKTVFKSLNVEIERKLFKYLVTYPVIGFCLIFIFGVTIAVFKFQVQFMNSFLSLFYIAFYIGDMDKLREVFLSHIPYLSVLMINTYCNMTYRTYRWLTTVVNRSKLHKIRVNEISSAELEANMRRYDSTFDDFLELIIQFGYVMLFSSTFPLAAVCALINNIIEIRSDAFKLCVVYQRPFAGQRVQDIGQWEDVLNALAYIAIIVNCALIAIWFENSV</sequence>